<organism evidence="2 3">
    <name type="scientific">Bowdeniella nasicola</name>
    <dbReference type="NCBI Taxonomy" id="208480"/>
    <lineage>
        <taxon>Bacteria</taxon>
        <taxon>Bacillati</taxon>
        <taxon>Actinomycetota</taxon>
        <taxon>Actinomycetes</taxon>
        <taxon>Actinomycetales</taxon>
        <taxon>Actinomycetaceae</taxon>
        <taxon>Bowdeniella</taxon>
    </lineage>
</organism>
<dbReference type="PANTHER" id="PTHR33990:SF1">
    <property type="entry name" value="PROTEIN YJDN"/>
    <property type="match status" value="1"/>
</dbReference>
<dbReference type="InterPro" id="IPR028973">
    <property type="entry name" value="PhnB-like"/>
</dbReference>
<feature type="domain" description="PhnB-like" evidence="1">
    <location>
        <begin position="6"/>
        <end position="134"/>
    </location>
</feature>
<dbReference type="Proteomes" id="UP000199288">
    <property type="component" value="Unassembled WGS sequence"/>
</dbReference>
<dbReference type="PANTHER" id="PTHR33990">
    <property type="entry name" value="PROTEIN YJDN-RELATED"/>
    <property type="match status" value="1"/>
</dbReference>
<dbReference type="AlphaFoldDB" id="A0A1H4C2N5"/>
<dbReference type="RefSeq" id="WP_092565200.1">
    <property type="nucleotide sequence ID" value="NZ_FNQV01000011.1"/>
</dbReference>
<protein>
    <submittedName>
        <fullName evidence="2">PhnB protein</fullName>
    </submittedName>
</protein>
<dbReference type="Gene3D" id="3.10.180.10">
    <property type="entry name" value="2,3-Dihydroxybiphenyl 1,2-Dioxygenase, domain 1"/>
    <property type="match status" value="1"/>
</dbReference>
<proteinExistence type="predicted"/>
<evidence type="ECO:0000313" key="3">
    <source>
        <dbReference type="Proteomes" id="UP000199288"/>
    </source>
</evidence>
<dbReference type="Pfam" id="PF06983">
    <property type="entry name" value="3-dmu-9_3-mt"/>
    <property type="match status" value="1"/>
</dbReference>
<accession>A0A1H4C2N5</accession>
<dbReference type="OrthoDB" id="9795306at2"/>
<dbReference type="InterPro" id="IPR029068">
    <property type="entry name" value="Glyas_Bleomycin-R_OHBP_Dase"/>
</dbReference>
<keyword evidence="3" id="KW-1185">Reference proteome</keyword>
<reference evidence="3" key="1">
    <citation type="submission" date="2016-10" db="EMBL/GenBank/DDBJ databases">
        <authorList>
            <person name="Varghese N."/>
            <person name="Submissions S."/>
        </authorList>
    </citation>
    <scope>NUCLEOTIDE SEQUENCE [LARGE SCALE GENOMIC DNA]</scope>
    <source>
        <strain evidence="3">KPR-1</strain>
    </source>
</reference>
<sequence length="143" mass="15308">MAITTLPQLAFSTNAGEAMDYYHSLLGGELIVTRMGDVFPQATRPDLVARSVLRNSRGIAFEACDDCMTGGKSGNQGESRTSITLAGRAEDEAYLMAFFAALSTEGEVICEYGAQPWGDNFGAVTDKYGNTWNINCTPTGETS</sequence>
<name>A0A1H4C2N5_9ACTO</name>
<evidence type="ECO:0000259" key="1">
    <source>
        <dbReference type="Pfam" id="PF06983"/>
    </source>
</evidence>
<gene>
    <name evidence="2" type="ORF">SAMN02910418_01847</name>
</gene>
<dbReference type="SUPFAM" id="SSF54593">
    <property type="entry name" value="Glyoxalase/Bleomycin resistance protein/Dihydroxybiphenyl dioxygenase"/>
    <property type="match status" value="1"/>
</dbReference>
<evidence type="ECO:0000313" key="2">
    <source>
        <dbReference type="EMBL" id="SEA54646.1"/>
    </source>
</evidence>
<dbReference type="EMBL" id="FNQV01000011">
    <property type="protein sequence ID" value="SEA54646.1"/>
    <property type="molecule type" value="Genomic_DNA"/>
</dbReference>